<dbReference type="GeneID" id="17323953"/>
<dbReference type="OMA" id="NSHERRM"/>
<dbReference type="InterPro" id="IPR043128">
    <property type="entry name" value="Rev_trsase/Diguanyl_cyclase"/>
</dbReference>
<dbReference type="InterPro" id="IPR041373">
    <property type="entry name" value="RT_RNaseH"/>
</dbReference>
<dbReference type="EMBL" id="HG001778">
    <property type="protein sequence ID" value="CDF36412.1"/>
    <property type="molecule type" value="Genomic_DNA"/>
</dbReference>
<dbReference type="PANTHER" id="PTHR33064">
    <property type="entry name" value="POL PROTEIN"/>
    <property type="match status" value="1"/>
</dbReference>
<dbReference type="InterPro" id="IPR051320">
    <property type="entry name" value="Viral_Replic_Matur_Polypro"/>
</dbReference>
<protein>
    <recommendedName>
        <fullName evidence="9">Reverse transcriptase RNase H-like domain-containing protein</fullName>
    </recommendedName>
</protein>
<dbReference type="GO" id="GO:0004519">
    <property type="term" value="F:endonuclease activity"/>
    <property type="evidence" value="ECO:0007669"/>
    <property type="project" value="UniProtKB-KW"/>
</dbReference>
<dbReference type="STRING" id="2769.R7QD32"/>
<dbReference type="Gene3D" id="3.30.70.270">
    <property type="match status" value="2"/>
</dbReference>
<dbReference type="RefSeq" id="XP_005716231.1">
    <property type="nucleotide sequence ID" value="XM_005716174.1"/>
</dbReference>
<keyword evidence="1" id="KW-0645">Protease</keyword>
<keyword evidence="11" id="KW-1185">Reference proteome</keyword>
<keyword evidence="8" id="KW-0695">RNA-directed DNA polymerase</keyword>
<dbReference type="GO" id="GO:0003964">
    <property type="term" value="F:RNA-directed DNA polymerase activity"/>
    <property type="evidence" value="ECO:0007669"/>
    <property type="project" value="UniProtKB-KW"/>
</dbReference>
<sequence>MPFGLKGAPATFQRALDIILSGVRWQICLVYLDDVILSVADTAADALKTFTFPRTFTQVRSFLGACNVYRRFVDGFAKIARPLTDMTRKDSDPDLYNPTDLQLQAFENLKKCMIAPPILALPRHGRPHMIDTDASAYQLGCTLLQEHEEPNDWRPVGYWSYSLSDSERNYSATESECFAVVWAVRTLRPYVEGTKLTVRTDHDALRWLMSLTDSSGRLNRWRLRLAEYDSPFSTAPDPCIRCPMPCHDLCRRRSPMTLAPPSRWMTTSPLSKGARQFETYRTSSRTTLVPRAAIIRPSMSL</sequence>
<evidence type="ECO:0000259" key="9">
    <source>
        <dbReference type="Pfam" id="PF17917"/>
    </source>
</evidence>
<dbReference type="AlphaFoldDB" id="R7QD32"/>
<dbReference type="PhylomeDB" id="R7QD32"/>
<dbReference type="FunFam" id="3.30.70.270:FF:000020">
    <property type="entry name" value="Transposon Tf2-6 polyprotein-like Protein"/>
    <property type="match status" value="1"/>
</dbReference>
<keyword evidence="4" id="KW-0540">Nuclease</keyword>
<evidence type="ECO:0000256" key="7">
    <source>
        <dbReference type="ARBA" id="ARBA00022801"/>
    </source>
</evidence>
<dbReference type="GO" id="GO:0006508">
    <property type="term" value="P:proteolysis"/>
    <property type="evidence" value="ECO:0007669"/>
    <property type="project" value="UniProtKB-KW"/>
</dbReference>
<evidence type="ECO:0000256" key="4">
    <source>
        <dbReference type="ARBA" id="ARBA00022722"/>
    </source>
</evidence>
<dbReference type="CDD" id="cd09274">
    <property type="entry name" value="RNase_HI_RT_Ty3"/>
    <property type="match status" value="1"/>
</dbReference>
<gene>
    <name evidence="10" type="ORF">CHC_T00004824001</name>
</gene>
<keyword evidence="3" id="KW-0548">Nucleotidyltransferase</keyword>
<keyword evidence="5" id="KW-0064">Aspartyl protease</keyword>
<dbReference type="InterPro" id="IPR043502">
    <property type="entry name" value="DNA/RNA_pol_sf"/>
</dbReference>
<evidence type="ECO:0000256" key="6">
    <source>
        <dbReference type="ARBA" id="ARBA00022759"/>
    </source>
</evidence>
<keyword evidence="7" id="KW-0378">Hydrolase</keyword>
<evidence type="ECO:0000256" key="2">
    <source>
        <dbReference type="ARBA" id="ARBA00022679"/>
    </source>
</evidence>
<dbReference type="PANTHER" id="PTHR33064:SF37">
    <property type="entry name" value="RIBONUCLEASE H"/>
    <property type="match status" value="1"/>
</dbReference>
<dbReference type="Gene3D" id="3.10.20.370">
    <property type="match status" value="1"/>
</dbReference>
<dbReference type="OrthoDB" id="117296at2759"/>
<dbReference type="SUPFAM" id="SSF56672">
    <property type="entry name" value="DNA/RNA polymerases"/>
    <property type="match status" value="1"/>
</dbReference>
<dbReference type="KEGG" id="ccp:CHC_T00004824001"/>
<dbReference type="Gramene" id="CDF36412">
    <property type="protein sequence ID" value="CDF36412"/>
    <property type="gene ID" value="CHC_T00004824001"/>
</dbReference>
<dbReference type="FunFam" id="3.10.20.370:FF:000001">
    <property type="entry name" value="Retrovirus-related Pol polyprotein from transposon 17.6-like protein"/>
    <property type="match status" value="1"/>
</dbReference>
<proteinExistence type="predicted"/>
<evidence type="ECO:0000313" key="11">
    <source>
        <dbReference type="Proteomes" id="UP000012073"/>
    </source>
</evidence>
<keyword evidence="6" id="KW-0255">Endonuclease</keyword>
<feature type="domain" description="Reverse transcriptase RNase H-like" evidence="9">
    <location>
        <begin position="126"/>
        <end position="228"/>
    </location>
</feature>
<keyword evidence="2" id="KW-0808">Transferase</keyword>
<evidence type="ECO:0000256" key="5">
    <source>
        <dbReference type="ARBA" id="ARBA00022750"/>
    </source>
</evidence>
<evidence type="ECO:0000256" key="3">
    <source>
        <dbReference type="ARBA" id="ARBA00022695"/>
    </source>
</evidence>
<organism evidence="10 11">
    <name type="scientific">Chondrus crispus</name>
    <name type="common">Carrageen Irish moss</name>
    <name type="synonym">Polymorpha crispa</name>
    <dbReference type="NCBI Taxonomy" id="2769"/>
    <lineage>
        <taxon>Eukaryota</taxon>
        <taxon>Rhodophyta</taxon>
        <taxon>Florideophyceae</taxon>
        <taxon>Rhodymeniophycidae</taxon>
        <taxon>Gigartinales</taxon>
        <taxon>Gigartinaceae</taxon>
        <taxon>Chondrus</taxon>
    </lineage>
</organism>
<name>R7QD32_CHOCR</name>
<reference evidence="11" key="1">
    <citation type="journal article" date="2013" name="Proc. Natl. Acad. Sci. U.S.A.">
        <title>Genome structure and metabolic features in the red seaweed Chondrus crispus shed light on evolution of the Archaeplastida.</title>
        <authorList>
            <person name="Collen J."/>
            <person name="Porcel B."/>
            <person name="Carre W."/>
            <person name="Ball S.G."/>
            <person name="Chaparro C."/>
            <person name="Tonon T."/>
            <person name="Barbeyron T."/>
            <person name="Michel G."/>
            <person name="Noel B."/>
            <person name="Valentin K."/>
            <person name="Elias M."/>
            <person name="Artiguenave F."/>
            <person name="Arun A."/>
            <person name="Aury J.M."/>
            <person name="Barbosa-Neto J.F."/>
            <person name="Bothwell J.H."/>
            <person name="Bouget F.Y."/>
            <person name="Brillet L."/>
            <person name="Cabello-Hurtado F."/>
            <person name="Capella-Gutierrez S."/>
            <person name="Charrier B."/>
            <person name="Cladiere L."/>
            <person name="Cock J.M."/>
            <person name="Coelho S.M."/>
            <person name="Colleoni C."/>
            <person name="Czjzek M."/>
            <person name="Da Silva C."/>
            <person name="Delage L."/>
            <person name="Denoeud F."/>
            <person name="Deschamps P."/>
            <person name="Dittami S.M."/>
            <person name="Gabaldon T."/>
            <person name="Gachon C.M."/>
            <person name="Groisillier A."/>
            <person name="Herve C."/>
            <person name="Jabbari K."/>
            <person name="Katinka M."/>
            <person name="Kloareg B."/>
            <person name="Kowalczyk N."/>
            <person name="Labadie K."/>
            <person name="Leblanc C."/>
            <person name="Lopez P.J."/>
            <person name="McLachlan D.H."/>
            <person name="Meslet-Cladiere L."/>
            <person name="Moustafa A."/>
            <person name="Nehr Z."/>
            <person name="Nyvall Collen P."/>
            <person name="Panaud O."/>
            <person name="Partensky F."/>
            <person name="Poulain J."/>
            <person name="Rensing S.A."/>
            <person name="Rousvoal S."/>
            <person name="Samson G."/>
            <person name="Symeonidi A."/>
            <person name="Weissenbach J."/>
            <person name="Zambounis A."/>
            <person name="Wincker P."/>
            <person name="Boyen C."/>
        </authorList>
    </citation>
    <scope>NUCLEOTIDE SEQUENCE [LARGE SCALE GENOMIC DNA]</scope>
    <source>
        <strain evidence="11">cv. Stackhouse</strain>
    </source>
</reference>
<dbReference type="Proteomes" id="UP000012073">
    <property type="component" value="Unassembled WGS sequence"/>
</dbReference>
<accession>R7QD32</accession>
<evidence type="ECO:0000256" key="8">
    <source>
        <dbReference type="ARBA" id="ARBA00022918"/>
    </source>
</evidence>
<dbReference type="GO" id="GO:0004190">
    <property type="term" value="F:aspartic-type endopeptidase activity"/>
    <property type="evidence" value="ECO:0007669"/>
    <property type="project" value="UniProtKB-KW"/>
</dbReference>
<evidence type="ECO:0000313" key="10">
    <source>
        <dbReference type="EMBL" id="CDF36412.1"/>
    </source>
</evidence>
<evidence type="ECO:0000256" key="1">
    <source>
        <dbReference type="ARBA" id="ARBA00022670"/>
    </source>
</evidence>
<dbReference type="Pfam" id="PF17917">
    <property type="entry name" value="RT_RNaseH"/>
    <property type="match status" value="1"/>
</dbReference>